<evidence type="ECO:0000313" key="12">
    <source>
        <dbReference type="Proteomes" id="UP000678281"/>
    </source>
</evidence>
<keyword evidence="12" id="KW-1185">Reference proteome</keyword>
<dbReference type="GO" id="GO:0005829">
    <property type="term" value="C:cytosol"/>
    <property type="evidence" value="ECO:0007669"/>
    <property type="project" value="TreeGrafter"/>
</dbReference>
<evidence type="ECO:0000256" key="1">
    <source>
        <dbReference type="ARBA" id="ARBA00008987"/>
    </source>
</evidence>
<accession>A0A942ECU5</accession>
<evidence type="ECO:0000256" key="2">
    <source>
        <dbReference type="ARBA" id="ARBA00022448"/>
    </source>
</evidence>
<proteinExistence type="inferred from homology"/>
<dbReference type="PANTHER" id="PTHR45663">
    <property type="entry name" value="GEO12009P1"/>
    <property type="match status" value="1"/>
</dbReference>
<dbReference type="SUPFAM" id="SSF52833">
    <property type="entry name" value="Thioredoxin-like"/>
    <property type="match status" value="1"/>
</dbReference>
<reference evidence="11" key="1">
    <citation type="submission" date="2021-04" db="EMBL/GenBank/DDBJ databases">
        <title>Devosia litorisediminis sp. nov., isolated from a sand dune.</title>
        <authorList>
            <person name="Park S."/>
            <person name="Yoon J.-H."/>
        </authorList>
    </citation>
    <scope>NUCLEOTIDE SEQUENCE</scope>
    <source>
        <strain evidence="11">BSSL-BM10</strain>
    </source>
</reference>
<evidence type="ECO:0000256" key="9">
    <source>
        <dbReference type="PIRSR" id="PIRSR000077-4"/>
    </source>
</evidence>
<dbReference type="EMBL" id="JAGXTP010000002">
    <property type="protein sequence ID" value="MBS3849585.1"/>
    <property type="molecule type" value="Genomic_DNA"/>
</dbReference>
<protein>
    <recommendedName>
        <fullName evidence="6 7">Thioredoxin</fullName>
    </recommendedName>
</protein>
<name>A0A942ECU5_9HYPH</name>
<evidence type="ECO:0000256" key="3">
    <source>
        <dbReference type="ARBA" id="ARBA00022982"/>
    </source>
</evidence>
<dbReference type="GO" id="GO:0045454">
    <property type="term" value="P:cell redox homeostasis"/>
    <property type="evidence" value="ECO:0007669"/>
    <property type="project" value="TreeGrafter"/>
</dbReference>
<dbReference type="InterPro" id="IPR005746">
    <property type="entry name" value="Thioredoxin"/>
</dbReference>
<dbReference type="PROSITE" id="PS51352">
    <property type="entry name" value="THIOREDOXIN_2"/>
    <property type="match status" value="1"/>
</dbReference>
<dbReference type="AlphaFoldDB" id="A0A942ECU5"/>
<keyword evidence="3" id="KW-0249">Electron transport</keyword>
<dbReference type="FunFam" id="3.40.30.10:FF:000001">
    <property type="entry name" value="Thioredoxin"/>
    <property type="match status" value="1"/>
</dbReference>
<keyword evidence="4 9" id="KW-1015">Disulfide bond</keyword>
<feature type="site" description="Contributes to redox potential value" evidence="8">
    <location>
        <position position="31"/>
    </location>
</feature>
<evidence type="ECO:0000256" key="8">
    <source>
        <dbReference type="PIRSR" id="PIRSR000077-1"/>
    </source>
</evidence>
<evidence type="ECO:0000256" key="6">
    <source>
        <dbReference type="NCBIfam" id="TIGR01068"/>
    </source>
</evidence>
<evidence type="ECO:0000256" key="7">
    <source>
        <dbReference type="PIRNR" id="PIRNR000077"/>
    </source>
</evidence>
<evidence type="ECO:0000259" key="10">
    <source>
        <dbReference type="PROSITE" id="PS51352"/>
    </source>
</evidence>
<dbReference type="Gene3D" id="3.40.30.10">
    <property type="entry name" value="Glutaredoxin"/>
    <property type="match status" value="1"/>
</dbReference>
<evidence type="ECO:0000256" key="4">
    <source>
        <dbReference type="ARBA" id="ARBA00023157"/>
    </source>
</evidence>
<feature type="site" description="Contributes to redox potential value" evidence="8">
    <location>
        <position position="32"/>
    </location>
</feature>
<dbReference type="CDD" id="cd02947">
    <property type="entry name" value="TRX_family"/>
    <property type="match status" value="1"/>
</dbReference>
<feature type="site" description="Deprotonates C-terminal active site Cys" evidence="8">
    <location>
        <position position="24"/>
    </location>
</feature>
<dbReference type="PROSITE" id="PS00194">
    <property type="entry name" value="THIOREDOXIN_1"/>
    <property type="match status" value="1"/>
</dbReference>
<comment type="similarity">
    <text evidence="1 7">Belongs to the thioredoxin family.</text>
</comment>
<feature type="active site" description="Nucleophile" evidence="8">
    <location>
        <position position="30"/>
    </location>
</feature>
<comment type="caution">
    <text evidence="11">The sequence shown here is derived from an EMBL/GenBank/DDBJ whole genome shotgun (WGS) entry which is preliminary data.</text>
</comment>
<keyword evidence="2" id="KW-0813">Transport</keyword>
<keyword evidence="5 9" id="KW-0676">Redox-active center</keyword>
<dbReference type="Proteomes" id="UP000678281">
    <property type="component" value="Unassembled WGS sequence"/>
</dbReference>
<dbReference type="RefSeq" id="WP_212659232.1">
    <property type="nucleotide sequence ID" value="NZ_JAGXTP010000002.1"/>
</dbReference>
<evidence type="ECO:0000256" key="5">
    <source>
        <dbReference type="ARBA" id="ARBA00023284"/>
    </source>
</evidence>
<dbReference type="InterPro" id="IPR013766">
    <property type="entry name" value="Thioredoxin_domain"/>
</dbReference>
<dbReference type="InterPro" id="IPR017937">
    <property type="entry name" value="Thioredoxin_CS"/>
</dbReference>
<dbReference type="GO" id="GO:0015035">
    <property type="term" value="F:protein-disulfide reductase activity"/>
    <property type="evidence" value="ECO:0007669"/>
    <property type="project" value="UniProtKB-UniRule"/>
</dbReference>
<dbReference type="PANTHER" id="PTHR45663:SF11">
    <property type="entry name" value="GEO12009P1"/>
    <property type="match status" value="1"/>
</dbReference>
<dbReference type="Pfam" id="PF00085">
    <property type="entry name" value="Thioredoxin"/>
    <property type="match status" value="1"/>
</dbReference>
<dbReference type="NCBIfam" id="TIGR01068">
    <property type="entry name" value="thioredoxin"/>
    <property type="match status" value="1"/>
</dbReference>
<dbReference type="PIRSF" id="PIRSF000077">
    <property type="entry name" value="Thioredoxin"/>
    <property type="match status" value="1"/>
</dbReference>
<gene>
    <name evidence="11" type="primary">trxA</name>
    <name evidence="11" type="ORF">KD146_12840</name>
</gene>
<feature type="active site" description="Nucleophile" evidence="8">
    <location>
        <position position="33"/>
    </location>
</feature>
<feature type="disulfide bond" description="Redox-active" evidence="9">
    <location>
        <begin position="30"/>
        <end position="33"/>
    </location>
</feature>
<feature type="domain" description="Thioredoxin" evidence="10">
    <location>
        <begin position="1"/>
        <end position="107"/>
    </location>
</feature>
<dbReference type="InterPro" id="IPR036249">
    <property type="entry name" value="Thioredoxin-like_sf"/>
</dbReference>
<organism evidence="11 12">
    <name type="scientific">Devosia litorisediminis</name>
    <dbReference type="NCBI Taxonomy" id="2829817"/>
    <lineage>
        <taxon>Bacteria</taxon>
        <taxon>Pseudomonadati</taxon>
        <taxon>Pseudomonadota</taxon>
        <taxon>Alphaproteobacteria</taxon>
        <taxon>Hyphomicrobiales</taxon>
        <taxon>Devosiaceae</taxon>
        <taxon>Devosia</taxon>
    </lineage>
</organism>
<dbReference type="PRINTS" id="PR00421">
    <property type="entry name" value="THIOREDOXIN"/>
</dbReference>
<evidence type="ECO:0000313" key="11">
    <source>
        <dbReference type="EMBL" id="MBS3849585.1"/>
    </source>
</evidence>
<sequence length="107" mass="11639">MAQPVTDADFTTEVLNADKPVLVDFWAEWCAPCLAMGPTLDELAVTLADTVKIVKLDVAANPAVTTQYNVRNMPTLIVFKSGQPVDMKVGAGQSRVQLIKWLEQHAA</sequence>